<feature type="transmembrane region" description="Helical" evidence="1">
    <location>
        <begin position="36"/>
        <end position="54"/>
    </location>
</feature>
<sequence length="59" mass="6443">MPPIVSILLVLTLAILAVVMFTSRTAKPVTEKQMHKYGNIIRILIVVMMVSAAVKMCTG</sequence>
<organism evidence="2 3">
    <name type="scientific">Reinekea thalattae</name>
    <dbReference type="NCBI Taxonomy" id="2593301"/>
    <lineage>
        <taxon>Bacteria</taxon>
        <taxon>Pseudomonadati</taxon>
        <taxon>Pseudomonadota</taxon>
        <taxon>Gammaproteobacteria</taxon>
        <taxon>Oceanospirillales</taxon>
        <taxon>Saccharospirillaceae</taxon>
        <taxon>Reinekea</taxon>
    </lineage>
</organism>
<proteinExistence type="predicted"/>
<dbReference type="AlphaFoldDB" id="A0A5C8Z3M6"/>
<reference evidence="2 3" key="1">
    <citation type="submission" date="2019-07" db="EMBL/GenBank/DDBJ databases">
        <title>Reinekea sp. strain SSH23 genome sequencing and assembly.</title>
        <authorList>
            <person name="Kim I."/>
        </authorList>
    </citation>
    <scope>NUCLEOTIDE SEQUENCE [LARGE SCALE GENOMIC DNA]</scope>
    <source>
        <strain evidence="2 3">SSH23</strain>
    </source>
</reference>
<protein>
    <submittedName>
        <fullName evidence="2">Uncharacterized protein</fullName>
    </submittedName>
</protein>
<evidence type="ECO:0000313" key="3">
    <source>
        <dbReference type="Proteomes" id="UP000321764"/>
    </source>
</evidence>
<keyword evidence="1" id="KW-0472">Membrane</keyword>
<accession>A0A5C8Z3M6</accession>
<keyword evidence="1" id="KW-1133">Transmembrane helix</keyword>
<evidence type="ECO:0000313" key="2">
    <source>
        <dbReference type="EMBL" id="TXR51506.1"/>
    </source>
</evidence>
<dbReference type="RefSeq" id="WP_147715000.1">
    <property type="nucleotide sequence ID" value="NZ_VKAD01000003.1"/>
</dbReference>
<dbReference type="EMBL" id="VKAD01000003">
    <property type="protein sequence ID" value="TXR51506.1"/>
    <property type="molecule type" value="Genomic_DNA"/>
</dbReference>
<evidence type="ECO:0000256" key="1">
    <source>
        <dbReference type="SAM" id="Phobius"/>
    </source>
</evidence>
<comment type="caution">
    <text evidence="2">The sequence shown here is derived from an EMBL/GenBank/DDBJ whole genome shotgun (WGS) entry which is preliminary data.</text>
</comment>
<name>A0A5C8Z3M6_9GAMM</name>
<gene>
    <name evidence="2" type="ORF">FME95_13375</name>
</gene>
<keyword evidence="1" id="KW-0812">Transmembrane</keyword>
<dbReference type="Proteomes" id="UP000321764">
    <property type="component" value="Unassembled WGS sequence"/>
</dbReference>
<keyword evidence="3" id="KW-1185">Reference proteome</keyword>